<accession>A0A919NHR3</accession>
<dbReference type="Gene3D" id="1.25.40.10">
    <property type="entry name" value="Tetratricopeptide repeat domain"/>
    <property type="match status" value="2"/>
</dbReference>
<dbReference type="AlphaFoldDB" id="A0A919NHR3"/>
<evidence type="ECO:0000259" key="6">
    <source>
        <dbReference type="PROSITE" id="PS51755"/>
    </source>
</evidence>
<dbReference type="Gene3D" id="1.10.10.10">
    <property type="entry name" value="Winged helix-like DNA-binding domain superfamily/Winged helix DNA-binding domain"/>
    <property type="match status" value="1"/>
</dbReference>
<comment type="caution">
    <text evidence="7">The sequence shown here is derived from an EMBL/GenBank/DDBJ whole genome shotgun (WGS) entry which is preliminary data.</text>
</comment>
<dbReference type="SUPFAM" id="SSF48452">
    <property type="entry name" value="TPR-like"/>
    <property type="match status" value="1"/>
</dbReference>
<dbReference type="InterPro" id="IPR041664">
    <property type="entry name" value="AAA_16"/>
</dbReference>
<feature type="domain" description="OmpR/PhoB-type" evidence="6">
    <location>
        <begin position="1"/>
        <end position="90"/>
    </location>
</feature>
<dbReference type="Pfam" id="PF00486">
    <property type="entry name" value="Trans_reg_C"/>
    <property type="match status" value="1"/>
</dbReference>
<reference evidence="7" key="1">
    <citation type="submission" date="2021-01" db="EMBL/GenBank/DDBJ databases">
        <title>Whole genome shotgun sequence of Actinoplanes tereljensis NBRC 105297.</title>
        <authorList>
            <person name="Komaki H."/>
            <person name="Tamura T."/>
        </authorList>
    </citation>
    <scope>NUCLEOTIDE SEQUENCE</scope>
    <source>
        <strain evidence="7">NBRC 105297</strain>
    </source>
</reference>
<gene>
    <name evidence="7" type="ORF">Ate02nite_09510</name>
</gene>
<dbReference type="RefSeq" id="WP_203799259.1">
    <property type="nucleotide sequence ID" value="NZ_BOMY01000006.1"/>
</dbReference>
<dbReference type="InterPro" id="IPR016032">
    <property type="entry name" value="Sig_transdc_resp-reg_C-effctor"/>
</dbReference>
<dbReference type="SMART" id="SM01043">
    <property type="entry name" value="BTAD"/>
    <property type="match status" value="1"/>
</dbReference>
<proteinExistence type="inferred from homology"/>
<dbReference type="GO" id="GO:0003677">
    <property type="term" value="F:DNA binding"/>
    <property type="evidence" value="ECO:0007669"/>
    <property type="project" value="UniProtKB-UniRule"/>
</dbReference>
<dbReference type="CDD" id="cd15831">
    <property type="entry name" value="BTAD"/>
    <property type="match status" value="1"/>
</dbReference>
<name>A0A919NHR3_9ACTN</name>
<protein>
    <recommendedName>
        <fullName evidence="6">OmpR/PhoB-type domain-containing protein</fullName>
    </recommendedName>
</protein>
<dbReference type="InterPro" id="IPR036388">
    <property type="entry name" value="WH-like_DNA-bd_sf"/>
</dbReference>
<evidence type="ECO:0000313" key="8">
    <source>
        <dbReference type="Proteomes" id="UP000623608"/>
    </source>
</evidence>
<dbReference type="GO" id="GO:0006355">
    <property type="term" value="P:regulation of DNA-templated transcription"/>
    <property type="evidence" value="ECO:0007669"/>
    <property type="project" value="InterPro"/>
</dbReference>
<dbReference type="Pfam" id="PF03704">
    <property type="entry name" value="BTAD"/>
    <property type="match status" value="1"/>
</dbReference>
<dbReference type="SUPFAM" id="SSF46894">
    <property type="entry name" value="C-terminal effector domain of the bipartite response regulators"/>
    <property type="match status" value="1"/>
</dbReference>
<feature type="DNA-binding region" description="OmpR/PhoB-type" evidence="5">
    <location>
        <begin position="1"/>
        <end position="90"/>
    </location>
</feature>
<dbReference type="InterPro" id="IPR011990">
    <property type="entry name" value="TPR-like_helical_dom_sf"/>
</dbReference>
<keyword evidence="3 5" id="KW-0238">DNA-binding</keyword>
<keyword evidence="8" id="KW-1185">Reference proteome</keyword>
<dbReference type="SMART" id="SM00862">
    <property type="entry name" value="Trans_reg_C"/>
    <property type="match status" value="1"/>
</dbReference>
<evidence type="ECO:0000256" key="1">
    <source>
        <dbReference type="ARBA" id="ARBA00005820"/>
    </source>
</evidence>
<dbReference type="EMBL" id="BOMY01000006">
    <property type="protein sequence ID" value="GIF18221.1"/>
    <property type="molecule type" value="Genomic_DNA"/>
</dbReference>
<comment type="similarity">
    <text evidence="1">Belongs to the AfsR/DnrI/RedD regulatory family.</text>
</comment>
<dbReference type="InterPro" id="IPR005158">
    <property type="entry name" value="BTAD"/>
</dbReference>
<dbReference type="SUPFAM" id="SSF52540">
    <property type="entry name" value="P-loop containing nucleoside triphosphate hydrolases"/>
    <property type="match status" value="1"/>
</dbReference>
<dbReference type="InterPro" id="IPR027417">
    <property type="entry name" value="P-loop_NTPase"/>
</dbReference>
<dbReference type="PANTHER" id="PTHR35807:SF1">
    <property type="entry name" value="TRANSCRIPTIONAL REGULATOR REDD"/>
    <property type="match status" value="1"/>
</dbReference>
<evidence type="ECO:0000256" key="5">
    <source>
        <dbReference type="PROSITE-ProRule" id="PRU01091"/>
    </source>
</evidence>
<evidence type="ECO:0000256" key="2">
    <source>
        <dbReference type="ARBA" id="ARBA00023015"/>
    </source>
</evidence>
<organism evidence="7 8">
    <name type="scientific">Paractinoplanes tereljensis</name>
    <dbReference type="NCBI Taxonomy" id="571912"/>
    <lineage>
        <taxon>Bacteria</taxon>
        <taxon>Bacillati</taxon>
        <taxon>Actinomycetota</taxon>
        <taxon>Actinomycetes</taxon>
        <taxon>Micromonosporales</taxon>
        <taxon>Micromonosporaceae</taxon>
        <taxon>Paractinoplanes</taxon>
    </lineage>
</organism>
<evidence type="ECO:0000313" key="7">
    <source>
        <dbReference type="EMBL" id="GIF18221.1"/>
    </source>
</evidence>
<dbReference type="GO" id="GO:0000160">
    <property type="term" value="P:phosphorelay signal transduction system"/>
    <property type="evidence" value="ECO:0007669"/>
    <property type="project" value="InterPro"/>
</dbReference>
<dbReference type="InterPro" id="IPR001867">
    <property type="entry name" value="OmpR/PhoB-type_DNA-bd"/>
</dbReference>
<dbReference type="Proteomes" id="UP000623608">
    <property type="component" value="Unassembled WGS sequence"/>
</dbReference>
<evidence type="ECO:0000256" key="3">
    <source>
        <dbReference type="ARBA" id="ARBA00023125"/>
    </source>
</evidence>
<evidence type="ECO:0000256" key="4">
    <source>
        <dbReference type="ARBA" id="ARBA00023163"/>
    </source>
</evidence>
<dbReference type="CDD" id="cd00383">
    <property type="entry name" value="trans_reg_C"/>
    <property type="match status" value="1"/>
</dbReference>
<dbReference type="PANTHER" id="PTHR35807">
    <property type="entry name" value="TRANSCRIPTIONAL REGULATOR REDD-RELATED"/>
    <property type="match status" value="1"/>
</dbReference>
<keyword evidence="4" id="KW-0804">Transcription</keyword>
<dbReference type="Pfam" id="PF13191">
    <property type="entry name" value="AAA_16"/>
    <property type="match status" value="1"/>
</dbReference>
<dbReference type="InterPro" id="IPR051677">
    <property type="entry name" value="AfsR-DnrI-RedD_regulator"/>
</dbReference>
<sequence length="1089" mass="114611">MQVRLLGPVEVVGPDRAVRPVSGLRRKAVLAVLALRPGEIVSTDRLIETVWGRSADVALNTVQSHVSYLRRVLGDPAAIVTRPPGYQLDLGPDGTDAAVAERLIRDARQTGSLARRAESLRSALALWRGRPLADLVGLPGLAGESDRLAALAADARRSLAETRLALGEHADLLPELRQLAGEHPFDEQVQGQLVLALYRSGRQADALVVLREVRARLAAELGIDPGPALQELAAAVLRQSPSLAAPLPAAPARSFVGRRDELDATGDNTVPMIAVSGDPGIGKTSLLREFARRAQRSGRVVAWGRAAEYEQNVPFAVITDALNDLAAPPTGDEDLLRELLPGDGGAAPVLGGERYRLHRAVRGLLEAAAGRAGLLVVLDDLHWADHGSAELLEFLLRHPPAGPVQFAVAYRPRQLPGRLQDSLGRAVLDGVVQLLELGPLTRADIDELLPERLPAARRRELYEASGGNPFYLHALARADLGRLSAVRSEAVRAALAAELGALAPIEAKVAWAAALAPEVAEPELVARTAEVSERAVLAALDRLAARDILRAGQHDRFQFRHPLLRQAAYESSDPGWRVGAHARAAAALRKNGAAAAEQAHHLERCATRGDLEAIEVLHQAGSDALNSNPGVAAHWFSTALRLLPDTPEADGTRMGLLVAQAQAFAVTGRLPESRQTLHQLLHLIPVAAAEPRASLVALCAGIERLLGRHTEANAQLAAELAGLAGLPEDEDRATAILLLGLASDFTSIDAGPGPSAEAVAAARRAGDRPLLAAALATSVLNDQWTGCADHGTGDRLTEAAALVDAMPDAEVAELLHGVAWLATAELCHDRPYDAGRHAERALLAARASGQTTLAGQIHALRACVHRALGELPAAARCLEDARDAAALLDTDELTSLVLAYQCVVVALQGDLDRALRLGQEAVAVAGPRRDYFAGAAAGALAQAMLYAGDPAGCVEVLLGESADPRLTRIDPVSRSAWFLMLAEAEATRGRLDQAMTWADRAQAEADLIDSPRRSGSARLARAYALLPTDPAGAAANAEAAQRLFSTGADPIGAGLAHLVLGKAGGGPGHVARARRLFERCGAGLLAARA</sequence>
<dbReference type="PROSITE" id="PS51755">
    <property type="entry name" value="OMPR_PHOB"/>
    <property type="match status" value="1"/>
</dbReference>
<keyword evidence="2" id="KW-0805">Transcription regulation</keyword>